<keyword evidence="4" id="KW-1185">Reference proteome</keyword>
<reference evidence="3 4" key="1">
    <citation type="submission" date="2024-08" db="EMBL/GenBank/DDBJ databases">
        <authorList>
            <person name="Cucini C."/>
            <person name="Frati F."/>
        </authorList>
    </citation>
    <scope>NUCLEOTIDE SEQUENCE [LARGE SCALE GENOMIC DNA]</scope>
</reference>
<keyword evidence="1" id="KW-0472">Membrane</keyword>
<dbReference type="EMBL" id="CAXLJM020000068">
    <property type="protein sequence ID" value="CAL8124742.1"/>
    <property type="molecule type" value="Genomic_DNA"/>
</dbReference>
<comment type="caution">
    <text evidence="3">The sequence shown here is derived from an EMBL/GenBank/DDBJ whole genome shotgun (WGS) entry which is preliminary data.</text>
</comment>
<proteinExistence type="predicted"/>
<name>A0ABP1RB43_9HEXA</name>
<organism evidence="3 4">
    <name type="scientific">Orchesella dallaii</name>
    <dbReference type="NCBI Taxonomy" id="48710"/>
    <lineage>
        <taxon>Eukaryota</taxon>
        <taxon>Metazoa</taxon>
        <taxon>Ecdysozoa</taxon>
        <taxon>Arthropoda</taxon>
        <taxon>Hexapoda</taxon>
        <taxon>Collembola</taxon>
        <taxon>Entomobryomorpha</taxon>
        <taxon>Entomobryoidea</taxon>
        <taxon>Orchesellidae</taxon>
        <taxon>Orchesellinae</taxon>
        <taxon>Orchesella</taxon>
    </lineage>
</organism>
<feature type="domain" description="F-box" evidence="2">
    <location>
        <begin position="31"/>
        <end position="70"/>
    </location>
</feature>
<protein>
    <recommendedName>
        <fullName evidence="2">F-box domain-containing protein</fullName>
    </recommendedName>
</protein>
<feature type="transmembrane region" description="Helical" evidence="1">
    <location>
        <begin position="570"/>
        <end position="593"/>
    </location>
</feature>
<dbReference type="InterPro" id="IPR032675">
    <property type="entry name" value="LRR_dom_sf"/>
</dbReference>
<dbReference type="SMART" id="SM00256">
    <property type="entry name" value="FBOX"/>
    <property type="match status" value="2"/>
</dbReference>
<dbReference type="SUPFAM" id="SSF52047">
    <property type="entry name" value="RNI-like"/>
    <property type="match status" value="1"/>
</dbReference>
<sequence>MKAILILKGLSTPKKNSMNGGTRKTCPFNLLPELMDIIFDKLEAADLQTCVNTCTTWSNLLEPEKPLFQFELVLPIILKRLSLDDCLTCRLVCPAWKRSIDHHIENHPSRVNVPEDRGAFPLRPIRHADGPNLFTGRLYGDFGMVIDTVFDFLYRPGKTPQDFLEEMSSHPGNPFVGRNLRMRDNIAEEYWSNTRNILERFGTEFWYACLRFIVLPETNPNNEHEEPHVEQSLQNALALLPKLKWLQLGVNPVIGNDEELSAFETRVRRFLKHNPLPKLEQLETFACDTYFVTPTILLTSVLESCATNRLKRLDLINSHVKFKASFKFPNLEELAIRMELQDLVKLHHTSSHLKKLRLILSNPTDDGFYWPIECEQLFGMLEPFQDSLLELGIRRDSRHIYVIRCHPYFRINFPFLESLGLESDVLPENLEQLVSLKHLEIRNYFGVDRSESFQLKIGCLLPSLKTLDYDGLRCRIKMGRDTATESVVVQNVEDRPFAAAAYSKLRSCEKTLKMEDWSVIASFVIYFIIIFVLVFGTRFLWDLSSGSRNEIEKVEYFLNVLLYTLRRDPFLGVGVGTFSVGMGLLSMLMYFILHRM</sequence>
<evidence type="ECO:0000313" key="3">
    <source>
        <dbReference type="EMBL" id="CAL8124742.1"/>
    </source>
</evidence>
<keyword evidence="1" id="KW-0812">Transmembrane</keyword>
<dbReference type="Proteomes" id="UP001642540">
    <property type="component" value="Unassembled WGS sequence"/>
</dbReference>
<dbReference type="InterPro" id="IPR001810">
    <property type="entry name" value="F-box_dom"/>
</dbReference>
<evidence type="ECO:0000313" key="4">
    <source>
        <dbReference type="Proteomes" id="UP001642540"/>
    </source>
</evidence>
<dbReference type="Pfam" id="PF00646">
    <property type="entry name" value="F-box"/>
    <property type="match status" value="1"/>
</dbReference>
<keyword evidence="1" id="KW-1133">Transmembrane helix</keyword>
<feature type="transmembrane region" description="Helical" evidence="1">
    <location>
        <begin position="519"/>
        <end position="541"/>
    </location>
</feature>
<dbReference type="Gene3D" id="3.80.10.10">
    <property type="entry name" value="Ribonuclease Inhibitor"/>
    <property type="match status" value="1"/>
</dbReference>
<evidence type="ECO:0000256" key="1">
    <source>
        <dbReference type="SAM" id="Phobius"/>
    </source>
</evidence>
<feature type="domain" description="F-box" evidence="2">
    <location>
        <begin position="74"/>
        <end position="109"/>
    </location>
</feature>
<accession>A0ABP1RB43</accession>
<gene>
    <name evidence="3" type="ORF">ODALV1_LOCUS20748</name>
</gene>
<evidence type="ECO:0000259" key="2">
    <source>
        <dbReference type="SMART" id="SM00256"/>
    </source>
</evidence>